<gene>
    <name evidence="8" type="ORF">BQ2448_5992</name>
</gene>
<feature type="transmembrane region" description="Helical" evidence="7">
    <location>
        <begin position="182"/>
        <end position="201"/>
    </location>
</feature>
<keyword evidence="5 7" id="KW-0472">Membrane</keyword>
<reference evidence="9" key="1">
    <citation type="submission" date="2016-09" db="EMBL/GenBank/DDBJ databases">
        <authorList>
            <person name="Jeantristanb JTB J.-T."/>
            <person name="Ricardo R."/>
        </authorList>
    </citation>
    <scope>NUCLEOTIDE SEQUENCE [LARGE SCALE GENOMIC DNA]</scope>
</reference>
<dbReference type="PANTHER" id="PTHR43791:SF18">
    <property type="entry name" value="NICOTINIC ACID TRANSPORTER TNA1, PUTATIVE (AFU_ORTHOLOGUE AFUA_3G03820)-RELATED"/>
    <property type="match status" value="1"/>
</dbReference>
<dbReference type="EMBL" id="FMSP01000001">
    <property type="protein sequence ID" value="SCV67346.1"/>
    <property type="molecule type" value="Genomic_DNA"/>
</dbReference>
<dbReference type="OrthoDB" id="2985014at2759"/>
<keyword evidence="3 7" id="KW-0812">Transmembrane</keyword>
<feature type="transmembrane region" description="Helical" evidence="7">
    <location>
        <begin position="444"/>
        <end position="465"/>
    </location>
</feature>
<feature type="compositionally biased region" description="Polar residues" evidence="6">
    <location>
        <begin position="36"/>
        <end position="53"/>
    </location>
</feature>
<feature type="transmembrane region" description="Helical" evidence="7">
    <location>
        <begin position="486"/>
        <end position="504"/>
    </location>
</feature>
<evidence type="ECO:0000256" key="2">
    <source>
        <dbReference type="ARBA" id="ARBA00022448"/>
    </source>
</evidence>
<keyword evidence="2" id="KW-0813">Transport</keyword>
<evidence type="ECO:0000313" key="8">
    <source>
        <dbReference type="EMBL" id="SCV67346.1"/>
    </source>
</evidence>
<keyword evidence="4 7" id="KW-1133">Transmembrane helix</keyword>
<feature type="transmembrane region" description="Helical" evidence="7">
    <location>
        <begin position="213"/>
        <end position="236"/>
    </location>
</feature>
<dbReference type="GO" id="GO:0016020">
    <property type="term" value="C:membrane"/>
    <property type="evidence" value="ECO:0007669"/>
    <property type="project" value="UniProtKB-SubCell"/>
</dbReference>
<evidence type="ECO:0000313" key="9">
    <source>
        <dbReference type="Proteomes" id="UP000198372"/>
    </source>
</evidence>
<feature type="compositionally biased region" description="Basic and acidic residues" evidence="6">
    <location>
        <begin position="20"/>
        <end position="35"/>
    </location>
</feature>
<dbReference type="Proteomes" id="UP000198372">
    <property type="component" value="Unassembled WGS sequence"/>
</dbReference>
<dbReference type="AlphaFoldDB" id="A0A238F8F0"/>
<evidence type="ECO:0000256" key="3">
    <source>
        <dbReference type="ARBA" id="ARBA00022692"/>
    </source>
</evidence>
<proteinExistence type="predicted"/>
<evidence type="ECO:0000256" key="1">
    <source>
        <dbReference type="ARBA" id="ARBA00004141"/>
    </source>
</evidence>
<feature type="transmembrane region" description="Helical" evidence="7">
    <location>
        <begin position="248"/>
        <end position="269"/>
    </location>
</feature>
<feature type="transmembrane region" description="Helical" evidence="7">
    <location>
        <begin position="153"/>
        <end position="170"/>
    </location>
</feature>
<feature type="region of interest" description="Disordered" evidence="6">
    <location>
        <begin position="1"/>
        <end position="62"/>
    </location>
</feature>
<evidence type="ECO:0000256" key="7">
    <source>
        <dbReference type="SAM" id="Phobius"/>
    </source>
</evidence>
<sequence>MTMDNEKSHSAGATATYRSEPYKHEQMMQHIEDSSGRSSASEQAGEGSYSNTHNGEELVKPSRMFTPEEEAKIWRKVDLRLLPYLALRLTDRLQLYLLSFMDRGNIGNARLAGLEADLKMTGASTGAFSAKSAPLSAGRAKILFCIPSIGNDYAIALSAFFVSYCLFEVPSNLMLKKLRPSIWLSSITIVWGIVMTLMGVVHNFAGLVATRVALGIAEAGLFPGYVGIPRVILYLTLWYPRHMCQQRIAFFFSAPTLAGAFSGLLAYGIQFMSGVGGRNGWSWIFILEGLLTVFAGIGAFWAIVDSPRSSHFLTREEQDFIIWRKASDSGAAGEATNVSWTYIRQALTFWQCWLALGYYFGIVVPLYSIGLFMPTLIQAFGKYTRPQVQLLTIPVYVFACIYVLITAIYADRMKTRFPFVMEALGRSALGIIINLTPAPSGVKYFGLFLTAAGSYGGLPAVVTWLSNNLSGQTKRGVGMRGPNADLFMPCSCYQIGIGNLGALVSSNVYRKKPRYFVGHGTVLACIVLGLFCAPLYAYLLKRENEKKEREIEYQNSLPDHEKRVYSLQELRDLGDKHPSFVYTI</sequence>
<dbReference type="PANTHER" id="PTHR43791">
    <property type="entry name" value="PERMEASE-RELATED"/>
    <property type="match status" value="1"/>
</dbReference>
<dbReference type="SUPFAM" id="SSF103473">
    <property type="entry name" value="MFS general substrate transporter"/>
    <property type="match status" value="1"/>
</dbReference>
<comment type="subcellular location">
    <subcellularLocation>
        <location evidence="1">Membrane</location>
        <topology evidence="1">Multi-pass membrane protein</topology>
    </subcellularLocation>
</comment>
<dbReference type="GO" id="GO:0022857">
    <property type="term" value="F:transmembrane transporter activity"/>
    <property type="evidence" value="ECO:0007669"/>
    <property type="project" value="InterPro"/>
</dbReference>
<dbReference type="STRING" id="269621.A0A238F8F0"/>
<dbReference type="InterPro" id="IPR011701">
    <property type="entry name" value="MFS"/>
</dbReference>
<feature type="transmembrane region" description="Helical" evidence="7">
    <location>
        <begin position="393"/>
        <end position="410"/>
    </location>
</feature>
<accession>A0A238F8F0</accession>
<evidence type="ECO:0000256" key="5">
    <source>
        <dbReference type="ARBA" id="ARBA00023136"/>
    </source>
</evidence>
<feature type="transmembrane region" description="Helical" evidence="7">
    <location>
        <begin position="352"/>
        <end position="373"/>
    </location>
</feature>
<name>A0A238F8F0_9BASI</name>
<feature type="transmembrane region" description="Helical" evidence="7">
    <location>
        <begin position="516"/>
        <end position="539"/>
    </location>
</feature>
<dbReference type="InterPro" id="IPR036259">
    <property type="entry name" value="MFS_trans_sf"/>
</dbReference>
<evidence type="ECO:0000256" key="4">
    <source>
        <dbReference type="ARBA" id="ARBA00022989"/>
    </source>
</evidence>
<dbReference type="Gene3D" id="1.20.1250.20">
    <property type="entry name" value="MFS general substrate transporter like domains"/>
    <property type="match status" value="2"/>
</dbReference>
<evidence type="ECO:0000256" key="6">
    <source>
        <dbReference type="SAM" id="MobiDB-lite"/>
    </source>
</evidence>
<feature type="transmembrane region" description="Helical" evidence="7">
    <location>
        <begin position="281"/>
        <end position="304"/>
    </location>
</feature>
<dbReference type="Pfam" id="PF07690">
    <property type="entry name" value="MFS_1"/>
    <property type="match status" value="1"/>
</dbReference>
<organism evidence="8 9">
    <name type="scientific">Microbotryum intermedium</name>
    <dbReference type="NCBI Taxonomy" id="269621"/>
    <lineage>
        <taxon>Eukaryota</taxon>
        <taxon>Fungi</taxon>
        <taxon>Dikarya</taxon>
        <taxon>Basidiomycota</taxon>
        <taxon>Pucciniomycotina</taxon>
        <taxon>Microbotryomycetes</taxon>
        <taxon>Microbotryales</taxon>
        <taxon>Microbotryaceae</taxon>
        <taxon>Microbotryum</taxon>
    </lineage>
</organism>
<protein>
    <submittedName>
        <fullName evidence="8">BQ2448_5992 protein</fullName>
    </submittedName>
</protein>
<keyword evidence="9" id="KW-1185">Reference proteome</keyword>